<comment type="similarity">
    <text evidence="6">Belongs to the methyltransferase superfamily. RlmI family.</text>
</comment>
<protein>
    <submittedName>
        <fullName evidence="10">Class I SAM-dependent rRNA methyltransferase</fullName>
        <ecNumber evidence="10">2.1.1.-</ecNumber>
    </submittedName>
</protein>
<keyword evidence="3 10" id="KW-0489">Methyltransferase</keyword>
<dbReference type="SUPFAM" id="SSF88697">
    <property type="entry name" value="PUA domain-like"/>
    <property type="match status" value="1"/>
</dbReference>
<evidence type="ECO:0000256" key="2">
    <source>
        <dbReference type="ARBA" id="ARBA00022490"/>
    </source>
</evidence>
<evidence type="ECO:0000256" key="5">
    <source>
        <dbReference type="ARBA" id="ARBA00022691"/>
    </source>
</evidence>
<feature type="region of interest" description="Disordered" evidence="7">
    <location>
        <begin position="1"/>
        <end position="20"/>
    </location>
</feature>
<dbReference type="PANTHER" id="PTHR42873:SF1">
    <property type="entry name" value="S-ADENOSYLMETHIONINE-DEPENDENT METHYLTRANSFERASE DOMAIN-CONTAINING PROTEIN"/>
    <property type="match status" value="1"/>
</dbReference>
<keyword evidence="5" id="KW-0949">S-adenosyl-L-methionine</keyword>
<dbReference type="SUPFAM" id="SSF53335">
    <property type="entry name" value="S-adenosyl-L-methionine-dependent methyltransferases"/>
    <property type="match status" value="1"/>
</dbReference>
<evidence type="ECO:0000256" key="7">
    <source>
        <dbReference type="SAM" id="MobiDB-lite"/>
    </source>
</evidence>
<feature type="domain" description="S-adenosylmethionine-dependent methyltransferase" evidence="8">
    <location>
        <begin position="195"/>
        <end position="365"/>
    </location>
</feature>
<evidence type="ECO:0000313" key="10">
    <source>
        <dbReference type="EMBL" id="MFD2235573.1"/>
    </source>
</evidence>
<evidence type="ECO:0000256" key="6">
    <source>
        <dbReference type="ARBA" id="ARBA00038091"/>
    </source>
</evidence>
<dbReference type="Gene3D" id="3.40.50.150">
    <property type="entry name" value="Vaccinia Virus protein VP39"/>
    <property type="match status" value="1"/>
</dbReference>
<comment type="caution">
    <text evidence="10">The sequence shown here is derived from an EMBL/GenBank/DDBJ whole genome shotgun (WGS) entry which is preliminary data.</text>
</comment>
<proteinExistence type="inferred from homology"/>
<dbReference type="Proteomes" id="UP001597296">
    <property type="component" value="Unassembled WGS sequence"/>
</dbReference>
<keyword evidence="11" id="KW-1185">Reference proteome</keyword>
<dbReference type="Gene3D" id="2.30.130.10">
    <property type="entry name" value="PUA domain"/>
    <property type="match status" value="1"/>
</dbReference>
<evidence type="ECO:0000259" key="9">
    <source>
        <dbReference type="Pfam" id="PF17785"/>
    </source>
</evidence>
<comment type="subcellular location">
    <subcellularLocation>
        <location evidence="1">Cytoplasm</location>
    </subcellularLocation>
</comment>
<organism evidence="10 11">
    <name type="scientific">Phaeospirillum tilakii</name>
    <dbReference type="NCBI Taxonomy" id="741673"/>
    <lineage>
        <taxon>Bacteria</taxon>
        <taxon>Pseudomonadati</taxon>
        <taxon>Pseudomonadota</taxon>
        <taxon>Alphaproteobacteria</taxon>
        <taxon>Rhodospirillales</taxon>
        <taxon>Rhodospirillaceae</taxon>
        <taxon>Phaeospirillum</taxon>
    </lineage>
</organism>
<dbReference type="InterPro" id="IPR036974">
    <property type="entry name" value="PUA_sf"/>
</dbReference>
<name>A0ABW5CHU8_9PROT</name>
<accession>A0ABW5CHU8</accession>
<feature type="domain" description="RlmI-like PUA" evidence="9">
    <location>
        <begin position="18"/>
        <end position="83"/>
    </location>
</feature>
<evidence type="ECO:0000313" key="11">
    <source>
        <dbReference type="Proteomes" id="UP001597296"/>
    </source>
</evidence>
<dbReference type="GO" id="GO:0008168">
    <property type="term" value="F:methyltransferase activity"/>
    <property type="evidence" value="ECO:0007669"/>
    <property type="project" value="UniProtKB-KW"/>
</dbReference>
<dbReference type="InterPro" id="IPR015947">
    <property type="entry name" value="PUA-like_sf"/>
</dbReference>
<evidence type="ECO:0000256" key="3">
    <source>
        <dbReference type="ARBA" id="ARBA00022603"/>
    </source>
</evidence>
<dbReference type="PANTHER" id="PTHR42873">
    <property type="entry name" value="RIBOSOMAL RNA LARGE SUBUNIT METHYLTRANSFERASE"/>
    <property type="match status" value="1"/>
</dbReference>
<sequence>MTDQAILPPDSPATRPTLTLGKGHSRRLRAGHPWVFSNEIEMTVETRQWSPGGLVTLVDAGGERLGVATFNPHSLISARLLSRDPATVIDRAFLAGKLKAALALRDTLFDRPFYRLVHSEADGLPGLVIDRFGDVLAVQANTAGMDRLLPDLLAVLDDLLAPRAVMLANDSPVRGHEGLALEHRLAAGAIDGPVELEENGVRFIADLQEGQKTGWFYDQRDNRAAVARLCRGRRMLDVYTYAGGFAVQAAMAGASEVIAVDRSEASLALASGAAALNGVTIGTARAESFAEMERLAAAEEKFGVVVVDPPAFVKSRKDLAAGAKGYRKMTRLAAALVEPGGFLFCASCSHHMPVEDFATETARGLAQAGRTGRILRSAGAAADHPVHPWLPESAYLKALLYQLD</sequence>
<dbReference type="InterPro" id="IPR029063">
    <property type="entry name" value="SAM-dependent_MTases_sf"/>
</dbReference>
<keyword evidence="2" id="KW-0963">Cytoplasm</keyword>
<dbReference type="InterPro" id="IPR019614">
    <property type="entry name" value="SAM-dep_methyl-trfase"/>
</dbReference>
<gene>
    <name evidence="10" type="ORF">ACFSNB_17370</name>
</gene>
<dbReference type="PROSITE" id="PS50890">
    <property type="entry name" value="PUA"/>
    <property type="match status" value="1"/>
</dbReference>
<dbReference type="Pfam" id="PF17785">
    <property type="entry name" value="PUA_3"/>
    <property type="match status" value="1"/>
</dbReference>
<dbReference type="Gene3D" id="3.30.750.80">
    <property type="entry name" value="RNA methyltransferase domain (HRMD) like"/>
    <property type="match status" value="1"/>
</dbReference>
<dbReference type="GO" id="GO:0032259">
    <property type="term" value="P:methylation"/>
    <property type="evidence" value="ECO:0007669"/>
    <property type="project" value="UniProtKB-KW"/>
</dbReference>
<dbReference type="CDD" id="cd21153">
    <property type="entry name" value="PUA_RlmI"/>
    <property type="match status" value="1"/>
</dbReference>
<dbReference type="EMBL" id="JBHUIY010000054">
    <property type="protein sequence ID" value="MFD2235573.1"/>
    <property type="molecule type" value="Genomic_DNA"/>
</dbReference>
<dbReference type="CDD" id="cd02440">
    <property type="entry name" value="AdoMet_MTases"/>
    <property type="match status" value="1"/>
</dbReference>
<keyword evidence="4 10" id="KW-0808">Transferase</keyword>
<evidence type="ECO:0000256" key="1">
    <source>
        <dbReference type="ARBA" id="ARBA00004496"/>
    </source>
</evidence>
<dbReference type="Pfam" id="PF10672">
    <property type="entry name" value="Methyltrans_SAM"/>
    <property type="match status" value="1"/>
</dbReference>
<dbReference type="EC" id="2.1.1.-" evidence="10"/>
<evidence type="ECO:0000259" key="8">
    <source>
        <dbReference type="Pfam" id="PF10672"/>
    </source>
</evidence>
<evidence type="ECO:0000256" key="4">
    <source>
        <dbReference type="ARBA" id="ARBA00022679"/>
    </source>
</evidence>
<dbReference type="RefSeq" id="WP_377318881.1">
    <property type="nucleotide sequence ID" value="NZ_JBHUIY010000054.1"/>
</dbReference>
<dbReference type="CDD" id="cd11572">
    <property type="entry name" value="RlmI_M_like"/>
    <property type="match status" value="1"/>
</dbReference>
<reference evidence="11" key="1">
    <citation type="journal article" date="2019" name="Int. J. Syst. Evol. Microbiol.">
        <title>The Global Catalogue of Microorganisms (GCM) 10K type strain sequencing project: providing services to taxonomists for standard genome sequencing and annotation.</title>
        <authorList>
            <consortium name="The Broad Institute Genomics Platform"/>
            <consortium name="The Broad Institute Genome Sequencing Center for Infectious Disease"/>
            <person name="Wu L."/>
            <person name="Ma J."/>
        </authorList>
    </citation>
    <scope>NUCLEOTIDE SEQUENCE [LARGE SCALE GENOMIC DNA]</scope>
    <source>
        <strain evidence="11">KCTC 15012</strain>
    </source>
</reference>
<dbReference type="InterPro" id="IPR041532">
    <property type="entry name" value="RlmI-like_PUA"/>
</dbReference>